<protein>
    <submittedName>
        <fullName evidence="1">Uncharacterized protein</fullName>
    </submittedName>
</protein>
<proteinExistence type="predicted"/>
<gene>
    <name evidence="1" type="ORF">ANN_08081</name>
</gene>
<evidence type="ECO:0000313" key="2">
    <source>
        <dbReference type="Proteomes" id="UP001148838"/>
    </source>
</evidence>
<name>A0ABQ8T2N4_PERAM</name>
<dbReference type="Proteomes" id="UP001148838">
    <property type="component" value="Unassembled WGS sequence"/>
</dbReference>
<reference evidence="1 2" key="1">
    <citation type="journal article" date="2022" name="Allergy">
        <title>Genome assembly and annotation of Periplaneta americana reveal a comprehensive cockroach allergen profile.</title>
        <authorList>
            <person name="Wang L."/>
            <person name="Xiong Q."/>
            <person name="Saelim N."/>
            <person name="Wang L."/>
            <person name="Nong W."/>
            <person name="Wan A.T."/>
            <person name="Shi M."/>
            <person name="Liu X."/>
            <person name="Cao Q."/>
            <person name="Hui J.H.L."/>
            <person name="Sookrung N."/>
            <person name="Leung T.F."/>
            <person name="Tungtrongchitr A."/>
            <person name="Tsui S.K.W."/>
        </authorList>
    </citation>
    <scope>NUCLEOTIDE SEQUENCE [LARGE SCALE GENOMIC DNA]</scope>
    <source>
        <strain evidence="1">PWHHKU_190912</strain>
    </source>
</reference>
<organism evidence="1 2">
    <name type="scientific">Periplaneta americana</name>
    <name type="common">American cockroach</name>
    <name type="synonym">Blatta americana</name>
    <dbReference type="NCBI Taxonomy" id="6978"/>
    <lineage>
        <taxon>Eukaryota</taxon>
        <taxon>Metazoa</taxon>
        <taxon>Ecdysozoa</taxon>
        <taxon>Arthropoda</taxon>
        <taxon>Hexapoda</taxon>
        <taxon>Insecta</taxon>
        <taxon>Pterygota</taxon>
        <taxon>Neoptera</taxon>
        <taxon>Polyneoptera</taxon>
        <taxon>Dictyoptera</taxon>
        <taxon>Blattodea</taxon>
        <taxon>Blattoidea</taxon>
        <taxon>Blattidae</taxon>
        <taxon>Blattinae</taxon>
        <taxon>Periplaneta</taxon>
    </lineage>
</organism>
<evidence type="ECO:0000313" key="1">
    <source>
        <dbReference type="EMBL" id="KAJ4439950.1"/>
    </source>
</evidence>
<keyword evidence="2" id="KW-1185">Reference proteome</keyword>
<comment type="caution">
    <text evidence="1">The sequence shown here is derived from an EMBL/GenBank/DDBJ whole genome shotgun (WGS) entry which is preliminary data.</text>
</comment>
<sequence length="83" mass="9098">MAGLCGGGRPEEDEDRDDRSLGFRKILLPSANWGEFTRASLVQCKGANPFSCEVCGVPLNVQAFDIFGDPDLLLFCHARTPLR</sequence>
<dbReference type="EMBL" id="JAJSOF020000017">
    <property type="protein sequence ID" value="KAJ4439950.1"/>
    <property type="molecule type" value="Genomic_DNA"/>
</dbReference>
<accession>A0ABQ8T2N4</accession>